<protein>
    <submittedName>
        <fullName evidence="1">Uncharacterized protein</fullName>
    </submittedName>
</protein>
<name>A0A9N8D7E2_9STRA</name>
<dbReference type="Pfam" id="PF12694">
    <property type="entry name" value="cpYpsA"/>
    <property type="match status" value="1"/>
</dbReference>
<dbReference type="Proteomes" id="UP001153069">
    <property type="component" value="Unassembled WGS sequence"/>
</dbReference>
<organism evidence="1 2">
    <name type="scientific">Seminavis robusta</name>
    <dbReference type="NCBI Taxonomy" id="568900"/>
    <lineage>
        <taxon>Eukaryota</taxon>
        <taxon>Sar</taxon>
        <taxon>Stramenopiles</taxon>
        <taxon>Ochrophyta</taxon>
        <taxon>Bacillariophyta</taxon>
        <taxon>Bacillariophyceae</taxon>
        <taxon>Bacillariophycidae</taxon>
        <taxon>Naviculales</taxon>
        <taxon>Naviculaceae</taxon>
        <taxon>Seminavis</taxon>
    </lineage>
</organism>
<sequence>MATTITTAPLKIISGGQTGADLAALIAAKAVGLETGGTASEGFQTEMGANVDLRRVYGLTAEGSYKARTKKNVDDADATIVLLVHEGKGGAAKTIGWASNQRWECQLHSKLHGGYRPVMVLKADDLEEEHLEESAMKIVQFVRLTGTRVLNVAGHRQSTAFMPEFFLDGPPYDYQKRCVDLLTLAFASVVRQATT</sequence>
<keyword evidence="2" id="KW-1185">Reference proteome</keyword>
<proteinExistence type="predicted"/>
<comment type="caution">
    <text evidence="1">The sequence shown here is derived from an EMBL/GenBank/DDBJ whole genome shotgun (WGS) entry which is preliminary data.</text>
</comment>
<evidence type="ECO:0000313" key="2">
    <source>
        <dbReference type="Proteomes" id="UP001153069"/>
    </source>
</evidence>
<dbReference type="AlphaFoldDB" id="A0A9N8D7E2"/>
<gene>
    <name evidence="1" type="ORF">SEMRO_6_G005220.1</name>
</gene>
<evidence type="ECO:0000313" key="1">
    <source>
        <dbReference type="EMBL" id="CAB9496551.1"/>
    </source>
</evidence>
<accession>A0A9N8D7E2</accession>
<dbReference type="Gene3D" id="3.40.50.450">
    <property type="match status" value="1"/>
</dbReference>
<reference evidence="1" key="1">
    <citation type="submission" date="2020-06" db="EMBL/GenBank/DDBJ databases">
        <authorList>
            <consortium name="Plant Systems Biology data submission"/>
        </authorList>
    </citation>
    <scope>NUCLEOTIDE SEQUENCE</scope>
    <source>
        <strain evidence="1">D6</strain>
    </source>
</reference>
<dbReference type="EMBL" id="CAICTM010000006">
    <property type="protein sequence ID" value="CAB9496551.1"/>
    <property type="molecule type" value="Genomic_DNA"/>
</dbReference>
<dbReference type="InterPro" id="IPR024755">
    <property type="entry name" value="cpYpsA"/>
</dbReference>